<organism evidence="9">
    <name type="scientific">marine metagenome</name>
    <dbReference type="NCBI Taxonomy" id="408172"/>
    <lineage>
        <taxon>unclassified sequences</taxon>
        <taxon>metagenomes</taxon>
        <taxon>ecological metagenomes</taxon>
    </lineage>
</organism>
<dbReference type="Pfam" id="PF00528">
    <property type="entry name" value="BPD_transp_1"/>
    <property type="match status" value="1"/>
</dbReference>
<evidence type="ECO:0000259" key="8">
    <source>
        <dbReference type="PROSITE" id="PS50928"/>
    </source>
</evidence>
<feature type="transmembrane region" description="Helical" evidence="7">
    <location>
        <begin position="111"/>
        <end position="134"/>
    </location>
</feature>
<dbReference type="Gene3D" id="1.10.3720.10">
    <property type="entry name" value="MetI-like"/>
    <property type="match status" value="1"/>
</dbReference>
<dbReference type="SUPFAM" id="SSF161098">
    <property type="entry name" value="MetI-like"/>
    <property type="match status" value="1"/>
</dbReference>
<evidence type="ECO:0000256" key="4">
    <source>
        <dbReference type="ARBA" id="ARBA00022692"/>
    </source>
</evidence>
<feature type="transmembrane region" description="Helical" evidence="7">
    <location>
        <begin position="45"/>
        <end position="72"/>
    </location>
</feature>
<dbReference type="GO" id="GO:0005886">
    <property type="term" value="C:plasma membrane"/>
    <property type="evidence" value="ECO:0007669"/>
    <property type="project" value="UniProtKB-SubCell"/>
</dbReference>
<dbReference type="PROSITE" id="PS50928">
    <property type="entry name" value="ABC_TM1"/>
    <property type="match status" value="1"/>
</dbReference>
<comment type="subcellular location">
    <subcellularLocation>
        <location evidence="1">Cell membrane</location>
        <topology evidence="1">Multi-pass membrane protein</topology>
    </subcellularLocation>
</comment>
<dbReference type="EMBL" id="UINC01093274">
    <property type="protein sequence ID" value="SVC47567.1"/>
    <property type="molecule type" value="Genomic_DNA"/>
</dbReference>
<dbReference type="AlphaFoldDB" id="A0A382MIJ2"/>
<feature type="transmembrane region" description="Helical" evidence="7">
    <location>
        <begin position="154"/>
        <end position="173"/>
    </location>
</feature>
<feature type="non-terminal residue" evidence="9">
    <location>
        <position position="1"/>
    </location>
</feature>
<dbReference type="InterPro" id="IPR035906">
    <property type="entry name" value="MetI-like_sf"/>
</dbReference>
<feature type="domain" description="ABC transmembrane type-1" evidence="8">
    <location>
        <begin position="1"/>
        <end position="177"/>
    </location>
</feature>
<evidence type="ECO:0000256" key="2">
    <source>
        <dbReference type="ARBA" id="ARBA00022448"/>
    </source>
</evidence>
<reference evidence="9" key="1">
    <citation type="submission" date="2018-05" db="EMBL/GenBank/DDBJ databases">
        <authorList>
            <person name="Lanie J.A."/>
            <person name="Ng W.-L."/>
            <person name="Kazmierczak K.M."/>
            <person name="Andrzejewski T.M."/>
            <person name="Davidsen T.M."/>
            <person name="Wayne K.J."/>
            <person name="Tettelin H."/>
            <person name="Glass J.I."/>
            <person name="Rusch D."/>
            <person name="Podicherti R."/>
            <person name="Tsui H.-C.T."/>
            <person name="Winkler M.E."/>
        </authorList>
    </citation>
    <scope>NUCLEOTIDE SEQUENCE</scope>
</reference>
<evidence type="ECO:0000313" key="9">
    <source>
        <dbReference type="EMBL" id="SVC47567.1"/>
    </source>
</evidence>
<proteinExistence type="predicted"/>
<evidence type="ECO:0000256" key="5">
    <source>
        <dbReference type="ARBA" id="ARBA00022989"/>
    </source>
</evidence>
<keyword evidence="2" id="KW-0813">Transport</keyword>
<dbReference type="PANTHER" id="PTHR30151">
    <property type="entry name" value="ALKANE SULFONATE ABC TRANSPORTER-RELATED, MEMBRANE SUBUNIT"/>
    <property type="match status" value="1"/>
</dbReference>
<keyword evidence="5 7" id="KW-1133">Transmembrane helix</keyword>
<sequence>VLGFLLGASTGITCAILMARSRVIERMLSPLVISSQTFPKEALAPVFLIWFGFGIGPKVIIAGLISFFPVVVNTTRGLLSVDPLILDLMRSLSAAPRQIFTKVRFPNAVPYIFAALKMCVTLSVIGAVVGELVGSSAGLGYLVKNANSDMRTDRMFAALILLGMMGTSLYLIVEIIERGALKRWGGAIDTLSR</sequence>
<protein>
    <recommendedName>
        <fullName evidence="8">ABC transmembrane type-1 domain-containing protein</fullName>
    </recommendedName>
</protein>
<evidence type="ECO:0000256" key="7">
    <source>
        <dbReference type="SAM" id="Phobius"/>
    </source>
</evidence>
<evidence type="ECO:0000256" key="6">
    <source>
        <dbReference type="ARBA" id="ARBA00023136"/>
    </source>
</evidence>
<gene>
    <name evidence="9" type="ORF">METZ01_LOCUS300421</name>
</gene>
<keyword evidence="4 7" id="KW-0812">Transmembrane</keyword>
<evidence type="ECO:0000256" key="3">
    <source>
        <dbReference type="ARBA" id="ARBA00022475"/>
    </source>
</evidence>
<accession>A0A382MIJ2</accession>
<dbReference type="InterPro" id="IPR000515">
    <property type="entry name" value="MetI-like"/>
</dbReference>
<keyword evidence="6 7" id="KW-0472">Membrane</keyword>
<dbReference type="PANTHER" id="PTHR30151:SF20">
    <property type="entry name" value="ABC TRANSPORTER PERMEASE PROTEIN HI_0355-RELATED"/>
    <property type="match status" value="1"/>
</dbReference>
<evidence type="ECO:0000256" key="1">
    <source>
        <dbReference type="ARBA" id="ARBA00004651"/>
    </source>
</evidence>
<dbReference type="GO" id="GO:0055085">
    <property type="term" value="P:transmembrane transport"/>
    <property type="evidence" value="ECO:0007669"/>
    <property type="project" value="InterPro"/>
</dbReference>
<keyword evidence="3" id="KW-1003">Cell membrane</keyword>
<dbReference type="CDD" id="cd06261">
    <property type="entry name" value="TM_PBP2"/>
    <property type="match status" value="1"/>
</dbReference>
<name>A0A382MIJ2_9ZZZZ</name>